<dbReference type="GO" id="GO:0045252">
    <property type="term" value="C:oxoglutarate dehydrogenase complex"/>
    <property type="evidence" value="ECO:0007669"/>
    <property type="project" value="InterPro"/>
</dbReference>
<feature type="compositionally biased region" description="Basic and acidic residues" evidence="16">
    <location>
        <begin position="155"/>
        <end position="169"/>
    </location>
</feature>
<evidence type="ECO:0000256" key="1">
    <source>
        <dbReference type="ARBA" id="ARBA00001938"/>
    </source>
</evidence>
<sequence>MISRRLTSLQRLALLYRQRLAVQRFPSAMFSSTVSVHSRPEHPSLRFLSNPVSSAASSQRYFHTSNYWCGEVVEVAGPEFAESISEGDIRWMKQKGDYVTEDELVAEIETDKTSLEVPAQYSGTIVELLVPEGGKVVAKQKLYKIELGEAPPAGAEKKAPEEKAAEAAKKKPSATPPPTAPTPTPPPISTAPPPPPSRPLEGAIPKAVPHVAEPPKAPMISRPVSEIPVTSPQTPTMSGPVPGERSETRVKMNRMRLRIAQRMKDAQNTYAMLTTFNEVDMSNVVEMRARYQKAFVAKHGIKLGLMSPFIKAAAFALQQRPVVNAVIDEGEIVYRHYIDMSIAVATPKGLVVPVLRNVDQMDYAAIEKTLSELGTKAREGKLAIEDMEGGTFTISNGGVFGSMFGTPIINPPQSAILGMHGIFDRPVAVNGKVEIRPMMTVALTYDHRLIDGRDAVSFLKQIKSAVEDPRVMLMNL</sequence>
<dbReference type="EC" id="2.3.1.61" evidence="5"/>
<dbReference type="InterPro" id="IPR006255">
    <property type="entry name" value="SucB"/>
</dbReference>
<keyword evidence="12" id="KW-0012">Acyltransferase</keyword>
<dbReference type="InterPro" id="IPR011053">
    <property type="entry name" value="Single_hybrid_motif"/>
</dbReference>
<dbReference type="EMBL" id="UXUI01007830">
    <property type="protein sequence ID" value="VDD89592.1"/>
    <property type="molecule type" value="Genomic_DNA"/>
</dbReference>
<feature type="region of interest" description="Disordered" evidence="16">
    <location>
        <begin position="152"/>
        <end position="247"/>
    </location>
</feature>
<feature type="compositionally biased region" description="Pro residues" evidence="16">
    <location>
        <begin position="174"/>
        <end position="198"/>
    </location>
</feature>
<evidence type="ECO:0000256" key="10">
    <source>
        <dbReference type="ARBA" id="ARBA00022946"/>
    </source>
</evidence>
<dbReference type="FunFam" id="3.30.559.10:FF:000006">
    <property type="entry name" value="Dihydrolipoyllysine-residue succinyltransferase component of 2-oxoglutarate dehydrogenase complex, mitochondrial"/>
    <property type="match status" value="1"/>
</dbReference>
<dbReference type="GO" id="GO:0005739">
    <property type="term" value="C:mitochondrion"/>
    <property type="evidence" value="ECO:0007669"/>
    <property type="project" value="UniProtKB-SubCell"/>
</dbReference>
<comment type="subcellular location">
    <subcellularLocation>
        <location evidence="2">Mitochondrion</location>
    </subcellularLocation>
</comment>
<dbReference type="Proteomes" id="UP000274131">
    <property type="component" value="Unassembled WGS sequence"/>
</dbReference>
<evidence type="ECO:0000256" key="15">
    <source>
        <dbReference type="ARBA" id="ARBA00046046"/>
    </source>
</evidence>
<keyword evidence="10" id="KW-0809">Transit peptide</keyword>
<comment type="function">
    <text evidence="15">Dihydrolipoamide succinyltransferase (E2) component of the 2-oxoglutarate dehydrogenase complex. The 2-oxoglutarate dehydrogenase complex catalyzes the overall conversion of 2-oxoglutarate to succinyl-CoA and CO(2). The 2-oxoglutarate dehydrogenase complex is mainly active in the mitochondrion. A fraction of the 2-oxoglutarate dehydrogenase complex also localizes in the nucleus and is required for lysine succinylation of histones: associates with KAT2A on chromatin and provides succinyl-CoA to histone succinyltransferase KAT2A.</text>
</comment>
<feature type="domain" description="Lipoyl-binding" evidence="17">
    <location>
        <begin position="72"/>
        <end position="146"/>
    </location>
</feature>
<dbReference type="WBParaSite" id="EVEC_0000463501-mRNA-1">
    <property type="protein sequence ID" value="EVEC_0000463501-mRNA-1"/>
    <property type="gene ID" value="EVEC_0000463501"/>
</dbReference>
<evidence type="ECO:0000313" key="20">
    <source>
        <dbReference type="WBParaSite" id="EVEC_0000463501-mRNA-1"/>
    </source>
</evidence>
<evidence type="ECO:0000313" key="18">
    <source>
        <dbReference type="EMBL" id="VDD89592.1"/>
    </source>
</evidence>
<evidence type="ECO:0000256" key="6">
    <source>
        <dbReference type="ARBA" id="ARBA00020294"/>
    </source>
</evidence>
<evidence type="ECO:0000256" key="11">
    <source>
        <dbReference type="ARBA" id="ARBA00023128"/>
    </source>
</evidence>
<dbReference type="InterPro" id="IPR000089">
    <property type="entry name" value="Biotin_lipoyl"/>
</dbReference>
<dbReference type="PANTHER" id="PTHR43416:SF5">
    <property type="entry name" value="DIHYDROLIPOYLLYSINE-RESIDUE SUCCINYLTRANSFERASE COMPONENT OF 2-OXOGLUTARATE DEHYDROGENASE COMPLEX, MITOCHONDRIAL"/>
    <property type="match status" value="1"/>
</dbReference>
<dbReference type="STRING" id="51028.A0A0N4V3K2"/>
<comment type="cofactor">
    <cofactor evidence="1">
        <name>(R)-lipoate</name>
        <dbReference type="ChEBI" id="CHEBI:83088"/>
    </cofactor>
</comment>
<dbReference type="InterPro" id="IPR001078">
    <property type="entry name" value="2-oxoacid_DH_actylTfrase"/>
</dbReference>
<dbReference type="UniPathway" id="UPA00868">
    <property type="reaction ID" value="UER00840"/>
</dbReference>
<dbReference type="AlphaFoldDB" id="A0A0N4V3K2"/>
<dbReference type="NCBIfam" id="NF004309">
    <property type="entry name" value="PRK05704.1"/>
    <property type="match status" value="1"/>
</dbReference>
<reference evidence="18 19" key="2">
    <citation type="submission" date="2018-10" db="EMBL/GenBank/DDBJ databases">
        <authorList>
            <consortium name="Pathogen Informatics"/>
        </authorList>
    </citation>
    <scope>NUCLEOTIDE SEQUENCE [LARGE SCALE GENOMIC DNA]</scope>
</reference>
<evidence type="ECO:0000259" key="17">
    <source>
        <dbReference type="PROSITE" id="PS50968"/>
    </source>
</evidence>
<dbReference type="GO" id="GO:0006099">
    <property type="term" value="P:tricarboxylic acid cycle"/>
    <property type="evidence" value="ECO:0007669"/>
    <property type="project" value="UniProtKB-KW"/>
</dbReference>
<evidence type="ECO:0000256" key="7">
    <source>
        <dbReference type="ARBA" id="ARBA00022532"/>
    </source>
</evidence>
<keyword evidence="9" id="KW-0450">Lipoyl</keyword>
<feature type="compositionally biased region" description="Polar residues" evidence="16">
    <location>
        <begin position="228"/>
        <end position="237"/>
    </location>
</feature>
<evidence type="ECO:0000256" key="5">
    <source>
        <dbReference type="ARBA" id="ARBA00012945"/>
    </source>
</evidence>
<keyword evidence="11" id="KW-0496">Mitochondrion</keyword>
<organism evidence="20">
    <name type="scientific">Enterobius vermicularis</name>
    <name type="common">Human pinworm</name>
    <dbReference type="NCBI Taxonomy" id="51028"/>
    <lineage>
        <taxon>Eukaryota</taxon>
        <taxon>Metazoa</taxon>
        <taxon>Ecdysozoa</taxon>
        <taxon>Nematoda</taxon>
        <taxon>Chromadorea</taxon>
        <taxon>Rhabditida</taxon>
        <taxon>Spirurina</taxon>
        <taxon>Oxyuridomorpha</taxon>
        <taxon>Oxyuroidea</taxon>
        <taxon>Oxyuridae</taxon>
        <taxon>Enterobius</taxon>
    </lineage>
</organism>
<evidence type="ECO:0000313" key="19">
    <source>
        <dbReference type="Proteomes" id="UP000274131"/>
    </source>
</evidence>
<dbReference type="PROSITE" id="PS00189">
    <property type="entry name" value="LIPOYL"/>
    <property type="match status" value="1"/>
</dbReference>
<dbReference type="NCBIfam" id="TIGR01347">
    <property type="entry name" value="sucB"/>
    <property type="match status" value="1"/>
</dbReference>
<evidence type="ECO:0000256" key="2">
    <source>
        <dbReference type="ARBA" id="ARBA00004173"/>
    </source>
</evidence>
<keyword evidence="8" id="KW-0808">Transferase</keyword>
<dbReference type="GO" id="GO:0004149">
    <property type="term" value="F:dihydrolipoyllysine-residue succinyltransferase activity"/>
    <property type="evidence" value="ECO:0007669"/>
    <property type="project" value="UniProtKB-EC"/>
</dbReference>
<evidence type="ECO:0000256" key="16">
    <source>
        <dbReference type="SAM" id="MobiDB-lite"/>
    </source>
</evidence>
<dbReference type="Pfam" id="PF00364">
    <property type="entry name" value="Biotin_lipoyl"/>
    <property type="match status" value="1"/>
</dbReference>
<dbReference type="SUPFAM" id="SSF52777">
    <property type="entry name" value="CoA-dependent acyltransferases"/>
    <property type="match status" value="1"/>
</dbReference>
<evidence type="ECO:0000256" key="12">
    <source>
        <dbReference type="ARBA" id="ARBA00023315"/>
    </source>
</evidence>
<dbReference type="PROSITE" id="PS50968">
    <property type="entry name" value="BIOTINYL_LIPOYL"/>
    <property type="match status" value="1"/>
</dbReference>
<protein>
    <recommendedName>
        <fullName evidence="6">Dihydrolipoyllysine-residue succinyltransferase component of 2-oxoglutarate dehydrogenase complex, mitochondrial</fullName>
        <ecNumber evidence="5">2.3.1.61</ecNumber>
    </recommendedName>
    <alternativeName>
        <fullName evidence="14">2-oxoglutarate dehydrogenase complex component E2</fullName>
    </alternativeName>
    <alternativeName>
        <fullName evidence="13">E2K</fullName>
    </alternativeName>
</protein>
<dbReference type="CDD" id="cd06849">
    <property type="entry name" value="lipoyl_domain"/>
    <property type="match status" value="1"/>
</dbReference>
<evidence type="ECO:0000256" key="4">
    <source>
        <dbReference type="ARBA" id="ARBA00007317"/>
    </source>
</evidence>
<evidence type="ECO:0000256" key="8">
    <source>
        <dbReference type="ARBA" id="ARBA00022679"/>
    </source>
</evidence>
<dbReference type="InterPro" id="IPR023213">
    <property type="entry name" value="CAT-like_dom_sf"/>
</dbReference>
<proteinExistence type="inferred from homology"/>
<comment type="similarity">
    <text evidence="4">Belongs to the 2-oxoacid dehydrogenase family.</text>
</comment>
<evidence type="ECO:0000256" key="13">
    <source>
        <dbReference type="ARBA" id="ARBA00031331"/>
    </source>
</evidence>
<dbReference type="InterPro" id="IPR003016">
    <property type="entry name" value="2-oxoA_DH_lipoyl-BS"/>
</dbReference>
<evidence type="ECO:0000256" key="14">
    <source>
        <dbReference type="ARBA" id="ARBA00032406"/>
    </source>
</evidence>
<dbReference type="GO" id="GO:0033512">
    <property type="term" value="P:L-lysine catabolic process to acetyl-CoA via saccharopine"/>
    <property type="evidence" value="ECO:0007669"/>
    <property type="project" value="UniProtKB-UniPathway"/>
</dbReference>
<dbReference type="OrthoDB" id="5391403at2759"/>
<dbReference type="Gene3D" id="2.40.50.100">
    <property type="match status" value="1"/>
</dbReference>
<keyword evidence="19" id="KW-1185">Reference proteome</keyword>
<evidence type="ECO:0000256" key="9">
    <source>
        <dbReference type="ARBA" id="ARBA00022823"/>
    </source>
</evidence>
<accession>A0A0N4V3K2</accession>
<name>A0A0N4V3K2_ENTVE</name>
<evidence type="ECO:0000256" key="3">
    <source>
        <dbReference type="ARBA" id="ARBA00005145"/>
    </source>
</evidence>
<dbReference type="PANTHER" id="PTHR43416">
    <property type="entry name" value="DIHYDROLIPOYLLYSINE-RESIDUE SUCCINYLTRANSFERASE COMPONENT OF 2-OXOGLUTARATE DEHYDROGENASE COMPLEX, MITOCHONDRIAL-RELATED"/>
    <property type="match status" value="1"/>
</dbReference>
<dbReference type="SUPFAM" id="SSF51230">
    <property type="entry name" value="Single hybrid motif"/>
    <property type="match status" value="1"/>
</dbReference>
<reference evidence="20" key="1">
    <citation type="submission" date="2017-02" db="UniProtKB">
        <authorList>
            <consortium name="WormBaseParasite"/>
        </authorList>
    </citation>
    <scope>IDENTIFICATION</scope>
</reference>
<keyword evidence="7" id="KW-0816">Tricarboxylic acid cycle</keyword>
<comment type="pathway">
    <text evidence="3">Amino-acid degradation; L-lysine degradation via saccharopine pathway; glutaryl-CoA from L-lysine: step 6/6.</text>
</comment>
<dbReference type="Pfam" id="PF00198">
    <property type="entry name" value="2-oxoacid_dh"/>
    <property type="match status" value="1"/>
</dbReference>
<dbReference type="Gene3D" id="3.30.559.10">
    <property type="entry name" value="Chloramphenicol acetyltransferase-like domain"/>
    <property type="match status" value="1"/>
</dbReference>
<dbReference type="InterPro" id="IPR050537">
    <property type="entry name" value="2-oxoacid_dehydrogenase"/>
</dbReference>
<gene>
    <name evidence="18" type="ORF">EVEC_LOCUS4343</name>
</gene>